<evidence type="ECO:0000256" key="3">
    <source>
        <dbReference type="ARBA" id="ARBA00022844"/>
    </source>
</evidence>
<dbReference type="GO" id="GO:0019028">
    <property type="term" value="C:viral capsid"/>
    <property type="evidence" value="ECO:0007669"/>
    <property type="project" value="UniProtKB-KW"/>
</dbReference>
<evidence type="ECO:0000313" key="5">
    <source>
        <dbReference type="Proteomes" id="UP000681088"/>
    </source>
</evidence>
<dbReference type="GeneID" id="80398435"/>
<dbReference type="Proteomes" id="UP000681088">
    <property type="component" value="Segment"/>
</dbReference>
<accession>A0A8S5L5A9</accession>
<evidence type="ECO:0000256" key="1">
    <source>
        <dbReference type="ARBA" id="ARBA00004328"/>
    </source>
</evidence>
<proteinExistence type="predicted"/>
<dbReference type="EMBL" id="BK014095">
    <property type="protein sequence ID" value="DAD52410.1"/>
    <property type="molecule type" value="Genomic_RNA"/>
</dbReference>
<gene>
    <name evidence="4" type="primary">SRR5466725_11_2</name>
</gene>
<keyword evidence="3" id="KW-0946">Virion</keyword>
<dbReference type="InterPro" id="IPR015954">
    <property type="entry name" value="Phage_RNA-type_capsid"/>
</dbReference>
<evidence type="ECO:0000256" key="2">
    <source>
        <dbReference type="ARBA" id="ARBA00022561"/>
    </source>
</evidence>
<sequence length="128" mass="13827">MAIANVVIADATPVTPVNHTFVPIADGKNMRWINDTGAQTLAGQETLAVDVNRSVNAKEPHTSSLKIYDPVEILGVGGTYAVDHSCSSDVRFKFATNSTAQERLNQVRMTKNALTALETYLSGPIPWL</sequence>
<keyword evidence="5" id="KW-1185">Reference proteome</keyword>
<dbReference type="Gene3D" id="3.30.380.10">
    <property type="entry name" value="MS2 Viral Coat Protein"/>
    <property type="match status" value="1"/>
</dbReference>
<protein>
    <submittedName>
        <fullName evidence="4">Coat protein</fullName>
    </submittedName>
</protein>
<organism evidence="4 5">
    <name type="scientific">ssRNA phage SRR5466725_11</name>
    <dbReference type="NCBI Taxonomy" id="2786409"/>
    <lineage>
        <taxon>Viruses</taxon>
        <taxon>Riboviria</taxon>
        <taxon>Orthornavirae</taxon>
        <taxon>Lenarviricota</taxon>
        <taxon>Leviviricetes</taxon>
        <taxon>Norzivirales</taxon>
        <taxon>Fiersviridae</taxon>
        <taxon>Jupbevirus</taxon>
        <taxon>Jupbevirus asiocola</taxon>
    </lineage>
</organism>
<reference evidence="4 5" key="1">
    <citation type="submission" date="2020-09" db="EMBL/GenBank/DDBJ databases">
        <title>Leviviricetes taxonomy.</title>
        <authorList>
            <person name="Stockdale S.R."/>
            <person name="Callanan J."/>
            <person name="Adriaenssens E.M."/>
            <person name="Kuhn J.H."/>
            <person name="Rumnieks J."/>
            <person name="Shkoporov A."/>
            <person name="Draper L.A."/>
            <person name="Ross P."/>
            <person name="Hill C."/>
        </authorList>
    </citation>
    <scope>NUCLEOTIDE SEQUENCE [LARGE SCALE GENOMIC DNA]</scope>
</reference>
<dbReference type="RefSeq" id="YP_010769424.1">
    <property type="nucleotide sequence ID" value="NC_073970.1"/>
</dbReference>
<keyword evidence="2 4" id="KW-0167">Capsid protein</keyword>
<evidence type="ECO:0000313" key="4">
    <source>
        <dbReference type="EMBL" id="DAD52410.1"/>
    </source>
</evidence>
<name>A0A8S5L5A9_9VIRU</name>
<comment type="subcellular location">
    <subcellularLocation>
        <location evidence="1">Virion</location>
    </subcellularLocation>
</comment>
<dbReference type="KEGG" id="vg:80398435"/>